<dbReference type="SUPFAM" id="SSF53448">
    <property type="entry name" value="Nucleotide-diphospho-sugar transferases"/>
    <property type="match status" value="1"/>
</dbReference>
<dbReference type="EMBL" id="WQMS01000016">
    <property type="protein sequence ID" value="MVO78908.1"/>
    <property type="molecule type" value="Genomic_DNA"/>
</dbReference>
<keyword evidence="4 8" id="KW-0547">Nucleotide-binding</keyword>
<dbReference type="CDD" id="cd02503">
    <property type="entry name" value="MobA"/>
    <property type="match status" value="1"/>
</dbReference>
<dbReference type="HAMAP" id="MF_00316">
    <property type="entry name" value="MobA"/>
    <property type="match status" value="1"/>
</dbReference>
<dbReference type="PANTHER" id="PTHR19136:SF81">
    <property type="entry name" value="MOLYBDENUM COFACTOR GUANYLYLTRANSFERASE"/>
    <property type="match status" value="1"/>
</dbReference>
<dbReference type="GO" id="GO:0006777">
    <property type="term" value="P:Mo-molybdopterin cofactor biosynthetic process"/>
    <property type="evidence" value="ECO:0007669"/>
    <property type="project" value="UniProtKB-KW"/>
</dbReference>
<protein>
    <recommendedName>
        <fullName evidence="8">Molybdenum cofactor guanylyltransferase</fullName>
        <shortName evidence="8">MoCo guanylyltransferase</shortName>
        <ecNumber evidence="8">2.7.7.77</ecNumber>
    </recommendedName>
    <alternativeName>
        <fullName evidence="8">GTP:molybdopterin guanylyltransferase</fullName>
    </alternativeName>
    <alternativeName>
        <fullName evidence="8">Mo-MPT guanylyltransferase</fullName>
    </alternativeName>
    <alternativeName>
        <fullName evidence="8">Molybdopterin guanylyltransferase</fullName>
    </alternativeName>
    <alternativeName>
        <fullName evidence="8">Molybdopterin-guanine dinucleotide synthase</fullName>
        <shortName evidence="8">MGD synthase</shortName>
    </alternativeName>
</protein>
<sequence length="177" mass="18160">MSVLGAVLAGGRSSRFGSDKALACWRGKPLLAHAVDALAGQCDAVVVVGRDDPAFTCVPDWPAPGQGPLGGLAGALRHALDAGFDFVLTCGVDSVGVPHDLRSRLAPAPAFVAAQPVLGLWPAEAAALVEEMLFGSGSHAMHAFAARIGARPVKLPLEPANVNAPEDLARLEQHHGL</sequence>
<name>A0A6I4J491_9SPHN</name>
<comment type="caution">
    <text evidence="10">The sequence shown here is derived from an EMBL/GenBank/DDBJ whole genome shotgun (WGS) entry which is preliminary data.</text>
</comment>
<evidence type="ECO:0000313" key="11">
    <source>
        <dbReference type="Proteomes" id="UP000441389"/>
    </source>
</evidence>
<dbReference type="InterPro" id="IPR013482">
    <property type="entry name" value="Molybde_CF_guanTrfase"/>
</dbReference>
<keyword evidence="7 8" id="KW-0501">Molybdenum cofactor biosynthesis</keyword>
<comment type="caution">
    <text evidence="8">Lacks conserved residue(s) required for the propagation of feature annotation.</text>
</comment>
<feature type="binding site" evidence="8">
    <location>
        <position position="20"/>
    </location>
    <ligand>
        <name>GTP</name>
        <dbReference type="ChEBI" id="CHEBI:37565"/>
    </ligand>
</feature>
<dbReference type="InterPro" id="IPR025877">
    <property type="entry name" value="MobA-like_NTP_Trfase"/>
</dbReference>
<feature type="domain" description="MobA-like NTP transferase" evidence="9">
    <location>
        <begin position="5"/>
        <end position="108"/>
    </location>
</feature>
<evidence type="ECO:0000313" key="10">
    <source>
        <dbReference type="EMBL" id="MVO78908.1"/>
    </source>
</evidence>
<comment type="function">
    <text evidence="8">Transfers a GMP moiety from GTP to Mo-molybdopterin (Mo-MPT) cofactor (Moco or molybdenum cofactor) to form Mo-molybdopterin guanine dinucleotide (Mo-MGD) cofactor.</text>
</comment>
<comment type="subcellular location">
    <subcellularLocation>
        <location evidence="8">Cytoplasm</location>
    </subcellularLocation>
</comment>
<feature type="binding site" evidence="8">
    <location>
        <begin position="8"/>
        <end position="10"/>
    </location>
    <ligand>
        <name>GTP</name>
        <dbReference type="ChEBI" id="CHEBI:37565"/>
    </ligand>
</feature>
<keyword evidence="11" id="KW-1185">Reference proteome</keyword>
<evidence type="ECO:0000256" key="6">
    <source>
        <dbReference type="ARBA" id="ARBA00023134"/>
    </source>
</evidence>
<evidence type="ECO:0000256" key="5">
    <source>
        <dbReference type="ARBA" id="ARBA00022842"/>
    </source>
</evidence>
<dbReference type="GO" id="GO:0005737">
    <property type="term" value="C:cytoplasm"/>
    <property type="evidence" value="ECO:0007669"/>
    <property type="project" value="UniProtKB-SubCell"/>
</dbReference>
<proteinExistence type="inferred from homology"/>
<reference evidence="10 11" key="1">
    <citation type="submission" date="2019-12" db="EMBL/GenBank/DDBJ databases">
        <authorList>
            <person name="Huq M.A."/>
        </authorList>
    </citation>
    <scope>NUCLEOTIDE SEQUENCE [LARGE SCALE GENOMIC DNA]</scope>
    <source>
        <strain evidence="10 11">MAH-20</strain>
    </source>
</reference>
<gene>
    <name evidence="8" type="primary">mobA</name>
    <name evidence="10" type="ORF">GON01_13315</name>
</gene>
<comment type="subunit">
    <text evidence="8">Monomer.</text>
</comment>
<evidence type="ECO:0000259" key="9">
    <source>
        <dbReference type="Pfam" id="PF12804"/>
    </source>
</evidence>
<keyword evidence="1 8" id="KW-0963">Cytoplasm</keyword>
<feature type="binding site" evidence="8">
    <location>
        <position position="93"/>
    </location>
    <ligand>
        <name>Mg(2+)</name>
        <dbReference type="ChEBI" id="CHEBI:18420"/>
    </ligand>
</feature>
<dbReference type="GO" id="GO:0005525">
    <property type="term" value="F:GTP binding"/>
    <property type="evidence" value="ECO:0007669"/>
    <property type="project" value="UniProtKB-UniRule"/>
</dbReference>
<dbReference type="InterPro" id="IPR029044">
    <property type="entry name" value="Nucleotide-diphossugar_trans"/>
</dbReference>
<evidence type="ECO:0000256" key="8">
    <source>
        <dbReference type="HAMAP-Rule" id="MF_00316"/>
    </source>
</evidence>
<evidence type="ECO:0000256" key="3">
    <source>
        <dbReference type="ARBA" id="ARBA00022723"/>
    </source>
</evidence>
<dbReference type="PANTHER" id="PTHR19136">
    <property type="entry name" value="MOLYBDENUM COFACTOR GUANYLYLTRANSFERASE"/>
    <property type="match status" value="1"/>
</dbReference>
<comment type="catalytic activity">
    <reaction evidence="8">
        <text>Mo-molybdopterin + GTP + H(+) = Mo-molybdopterin guanine dinucleotide + diphosphate</text>
        <dbReference type="Rhea" id="RHEA:34243"/>
        <dbReference type="ChEBI" id="CHEBI:15378"/>
        <dbReference type="ChEBI" id="CHEBI:33019"/>
        <dbReference type="ChEBI" id="CHEBI:37565"/>
        <dbReference type="ChEBI" id="CHEBI:71302"/>
        <dbReference type="ChEBI" id="CHEBI:71310"/>
        <dbReference type="EC" id="2.7.7.77"/>
    </reaction>
</comment>
<keyword evidence="3 8" id="KW-0479">Metal-binding</keyword>
<keyword evidence="6 8" id="KW-0342">GTP-binding</keyword>
<comment type="cofactor">
    <cofactor evidence="8">
        <name>Mg(2+)</name>
        <dbReference type="ChEBI" id="CHEBI:18420"/>
    </cofactor>
</comment>
<evidence type="ECO:0000256" key="4">
    <source>
        <dbReference type="ARBA" id="ARBA00022741"/>
    </source>
</evidence>
<dbReference type="Gene3D" id="3.90.550.10">
    <property type="entry name" value="Spore Coat Polysaccharide Biosynthesis Protein SpsA, Chain A"/>
    <property type="match status" value="1"/>
</dbReference>
<dbReference type="EC" id="2.7.7.77" evidence="8"/>
<comment type="similarity">
    <text evidence="8">Belongs to the MobA family.</text>
</comment>
<feature type="binding site" evidence="8">
    <location>
        <position position="60"/>
    </location>
    <ligand>
        <name>GTP</name>
        <dbReference type="ChEBI" id="CHEBI:37565"/>
    </ligand>
</feature>
<dbReference type="AlphaFoldDB" id="A0A6I4J491"/>
<dbReference type="Pfam" id="PF12804">
    <property type="entry name" value="NTP_transf_3"/>
    <property type="match status" value="1"/>
</dbReference>
<dbReference type="RefSeq" id="WP_181599972.1">
    <property type="nucleotide sequence ID" value="NZ_WQMS01000016.1"/>
</dbReference>
<dbReference type="Proteomes" id="UP000441389">
    <property type="component" value="Unassembled WGS sequence"/>
</dbReference>
<accession>A0A6I4J491</accession>
<comment type="domain">
    <text evidence="8">The N-terminal domain determines nucleotide recognition and specific binding, while the C-terminal domain determines the specific binding to the target protein.</text>
</comment>
<keyword evidence="5 8" id="KW-0460">Magnesium</keyword>
<organism evidence="10 11">
    <name type="scientific">Sphingomonas horti</name>
    <dbReference type="NCBI Taxonomy" id="2682842"/>
    <lineage>
        <taxon>Bacteria</taxon>
        <taxon>Pseudomonadati</taxon>
        <taxon>Pseudomonadota</taxon>
        <taxon>Alphaproteobacteria</taxon>
        <taxon>Sphingomonadales</taxon>
        <taxon>Sphingomonadaceae</taxon>
        <taxon>Sphingomonas</taxon>
    </lineage>
</organism>
<dbReference type="GO" id="GO:0061603">
    <property type="term" value="F:molybdenum cofactor guanylyltransferase activity"/>
    <property type="evidence" value="ECO:0007669"/>
    <property type="project" value="UniProtKB-EC"/>
</dbReference>
<evidence type="ECO:0000256" key="7">
    <source>
        <dbReference type="ARBA" id="ARBA00023150"/>
    </source>
</evidence>
<evidence type="ECO:0000256" key="1">
    <source>
        <dbReference type="ARBA" id="ARBA00022490"/>
    </source>
</evidence>
<feature type="binding site" evidence="8">
    <location>
        <position position="93"/>
    </location>
    <ligand>
        <name>GTP</name>
        <dbReference type="ChEBI" id="CHEBI:37565"/>
    </ligand>
</feature>
<evidence type="ECO:0000256" key="2">
    <source>
        <dbReference type="ARBA" id="ARBA00022679"/>
    </source>
</evidence>
<dbReference type="GO" id="GO:0046872">
    <property type="term" value="F:metal ion binding"/>
    <property type="evidence" value="ECO:0007669"/>
    <property type="project" value="UniProtKB-KW"/>
</dbReference>
<keyword evidence="2 8" id="KW-0808">Transferase</keyword>